<reference evidence="1 2" key="1">
    <citation type="journal article" date="2014" name="Int. J. Syst. Evol. Microbiol.">
        <title>Complete genome sequence of Corynebacterium casei LMG S-19264T (=DSM 44701T), isolated from a smear-ripened cheese.</title>
        <authorList>
            <consortium name="US DOE Joint Genome Institute (JGI-PGF)"/>
            <person name="Walter F."/>
            <person name="Albersmeier A."/>
            <person name="Kalinowski J."/>
            <person name="Ruckert C."/>
        </authorList>
    </citation>
    <scope>NUCLEOTIDE SEQUENCE [LARGE SCALE GENOMIC DNA]</scope>
    <source>
        <strain evidence="1 2">CGMCC 1.15286</strain>
    </source>
</reference>
<evidence type="ECO:0000313" key="1">
    <source>
        <dbReference type="EMBL" id="GGG65985.1"/>
    </source>
</evidence>
<dbReference type="AlphaFoldDB" id="A0A917LZI9"/>
<proteinExistence type="predicted"/>
<organism evidence="1 2">
    <name type="scientific">Paenibacillus radicis</name>
    <name type="common">ex Gao et al. 2016</name>
    <dbReference type="NCBI Taxonomy" id="1737354"/>
    <lineage>
        <taxon>Bacteria</taxon>
        <taxon>Bacillati</taxon>
        <taxon>Bacillota</taxon>
        <taxon>Bacilli</taxon>
        <taxon>Bacillales</taxon>
        <taxon>Paenibacillaceae</taxon>
        <taxon>Paenibacillus</taxon>
    </lineage>
</organism>
<comment type="caution">
    <text evidence="1">The sequence shown here is derived from an EMBL/GenBank/DDBJ whole genome shotgun (WGS) entry which is preliminary data.</text>
</comment>
<protein>
    <submittedName>
        <fullName evidence="1">Uncharacterized protein</fullName>
    </submittedName>
</protein>
<gene>
    <name evidence="1" type="ORF">GCM10010918_20430</name>
</gene>
<name>A0A917LZI9_9BACL</name>
<dbReference type="EMBL" id="BMHY01000003">
    <property type="protein sequence ID" value="GGG65985.1"/>
    <property type="molecule type" value="Genomic_DNA"/>
</dbReference>
<sequence>MAEQQRIRLHGIDGCAYSGEIRLRRIALQGGIVGDMHDVRPADGKRVRFPGHCAGAGKDGMHLAVAASKKPRCA</sequence>
<keyword evidence="2" id="KW-1185">Reference proteome</keyword>
<accession>A0A917LZI9</accession>
<dbReference type="Proteomes" id="UP000600247">
    <property type="component" value="Unassembled WGS sequence"/>
</dbReference>
<evidence type="ECO:0000313" key="2">
    <source>
        <dbReference type="Proteomes" id="UP000600247"/>
    </source>
</evidence>